<keyword evidence="2" id="KW-1185">Reference proteome</keyword>
<sequence>MSIVLFSVGGLFALYEGYHKWHDPHPIESLAVGAGGRAGGGHRAGRILLPHRDP</sequence>
<proteinExistence type="predicted"/>
<accession>A0ABQ6JM74</accession>
<evidence type="ECO:0000313" key="1">
    <source>
        <dbReference type="EMBL" id="GMA88434.1"/>
    </source>
</evidence>
<organism evidence="1 2">
    <name type="scientific">Angustibacter aerolatus</name>
    <dbReference type="NCBI Taxonomy" id="1162965"/>
    <lineage>
        <taxon>Bacteria</taxon>
        <taxon>Bacillati</taxon>
        <taxon>Actinomycetota</taxon>
        <taxon>Actinomycetes</taxon>
        <taxon>Kineosporiales</taxon>
        <taxon>Kineosporiaceae</taxon>
    </lineage>
</organism>
<name>A0ABQ6JM74_9ACTN</name>
<comment type="caution">
    <text evidence="1">The sequence shown here is derived from an EMBL/GenBank/DDBJ whole genome shotgun (WGS) entry which is preliminary data.</text>
</comment>
<gene>
    <name evidence="1" type="ORF">GCM10025868_36840</name>
</gene>
<evidence type="ECO:0000313" key="2">
    <source>
        <dbReference type="Proteomes" id="UP001157017"/>
    </source>
</evidence>
<dbReference type="Proteomes" id="UP001157017">
    <property type="component" value="Unassembled WGS sequence"/>
</dbReference>
<protein>
    <submittedName>
        <fullName evidence="1">Uncharacterized protein</fullName>
    </submittedName>
</protein>
<reference evidence="2" key="1">
    <citation type="journal article" date="2019" name="Int. J. Syst. Evol. Microbiol.">
        <title>The Global Catalogue of Microorganisms (GCM) 10K type strain sequencing project: providing services to taxonomists for standard genome sequencing and annotation.</title>
        <authorList>
            <consortium name="The Broad Institute Genomics Platform"/>
            <consortium name="The Broad Institute Genome Sequencing Center for Infectious Disease"/>
            <person name="Wu L."/>
            <person name="Ma J."/>
        </authorList>
    </citation>
    <scope>NUCLEOTIDE SEQUENCE [LARGE SCALE GENOMIC DNA]</scope>
    <source>
        <strain evidence="2">NBRC 108730</strain>
    </source>
</reference>
<dbReference type="EMBL" id="BSUZ01000001">
    <property type="protein sequence ID" value="GMA88434.1"/>
    <property type="molecule type" value="Genomic_DNA"/>
</dbReference>